<dbReference type="Proteomes" id="UP000008237">
    <property type="component" value="Unassembled WGS sequence"/>
</dbReference>
<dbReference type="Gene3D" id="3.30.70.580">
    <property type="entry name" value="Pseudouridine synthase I, catalytic domain, N-terminal subdomain"/>
    <property type="match status" value="1"/>
</dbReference>
<keyword evidence="1" id="KW-0413">Isomerase</keyword>
<organism evidence="4">
    <name type="scientific">Harpegnathos saltator</name>
    <name type="common">Jerdon's jumping ant</name>
    <dbReference type="NCBI Taxonomy" id="610380"/>
    <lineage>
        <taxon>Eukaryota</taxon>
        <taxon>Metazoa</taxon>
        <taxon>Ecdysozoa</taxon>
        <taxon>Arthropoda</taxon>
        <taxon>Hexapoda</taxon>
        <taxon>Insecta</taxon>
        <taxon>Pterygota</taxon>
        <taxon>Neoptera</taxon>
        <taxon>Endopterygota</taxon>
        <taxon>Hymenoptera</taxon>
        <taxon>Apocrita</taxon>
        <taxon>Aculeata</taxon>
        <taxon>Formicoidea</taxon>
        <taxon>Formicidae</taxon>
        <taxon>Ponerinae</taxon>
        <taxon>Ponerini</taxon>
        <taxon>Harpegnathos</taxon>
    </lineage>
</organism>
<dbReference type="GO" id="GO:0009982">
    <property type="term" value="F:pseudouridine synthase activity"/>
    <property type="evidence" value="ECO:0007669"/>
    <property type="project" value="InterPro"/>
</dbReference>
<dbReference type="PANTHER" id="PTHR11142:SF0">
    <property type="entry name" value="TRNA PSEUDOURIDINE SYNTHASE-LIKE 1"/>
    <property type="match status" value="1"/>
</dbReference>
<dbReference type="EMBL" id="GL446425">
    <property type="protein sequence ID" value="EFN87801.1"/>
    <property type="molecule type" value="Genomic_DNA"/>
</dbReference>
<dbReference type="Gene3D" id="3.30.70.660">
    <property type="entry name" value="Pseudouridine synthase I, catalytic domain, C-terminal subdomain"/>
    <property type="match status" value="1"/>
</dbReference>
<dbReference type="InterPro" id="IPR020095">
    <property type="entry name" value="PsdUridine_synth_TruA_C"/>
</dbReference>
<sequence length="270" mass="31098">IRDGDTVQGALEAALLNILPKTTIRPNIYLSSRTDAGVHALCNAGHVELENKYNVLYKDDNIKAFVNRYFNKCGHTIRLLEFTPVTNDFHARGSCKSRTYIYRFMIPKVPGEQRIPLVDAPHTYLVKAHDFDVDRVKCGTQLFMGVKDFTTFSSMSITNRKIEYVRRMVGALISLGLRKITEKDINVMLQVPSHHNWNPRASSAPANGLHLVNLEYDEEELKRCTLSEEQHEKMLLEQQDQKVQSEEQNQDLLPEEQEEQEQERQQELAK</sequence>
<evidence type="ECO:0000313" key="4">
    <source>
        <dbReference type="Proteomes" id="UP000008237"/>
    </source>
</evidence>
<feature type="non-terminal residue" evidence="3">
    <location>
        <position position="1"/>
    </location>
</feature>
<protein>
    <submittedName>
        <fullName evidence="3">tRNA pseudouridine synthase A</fullName>
    </submittedName>
</protein>
<dbReference type="FunCoup" id="E2B935">
    <property type="interactions" value="551"/>
</dbReference>
<feature type="region of interest" description="Disordered" evidence="2">
    <location>
        <begin position="232"/>
        <end position="270"/>
    </location>
</feature>
<dbReference type="GO" id="GO:0003723">
    <property type="term" value="F:RNA binding"/>
    <property type="evidence" value="ECO:0007669"/>
    <property type="project" value="InterPro"/>
</dbReference>
<evidence type="ECO:0000256" key="2">
    <source>
        <dbReference type="SAM" id="MobiDB-lite"/>
    </source>
</evidence>
<dbReference type="PANTHER" id="PTHR11142">
    <property type="entry name" value="PSEUDOURIDYLATE SYNTHASE"/>
    <property type="match status" value="1"/>
</dbReference>
<dbReference type="InterPro" id="IPR001406">
    <property type="entry name" value="PsdUridine_synth_TruA"/>
</dbReference>
<dbReference type="OMA" id="RKYSYHI"/>
<feature type="compositionally biased region" description="Basic and acidic residues" evidence="2">
    <location>
        <begin position="232"/>
        <end position="245"/>
    </location>
</feature>
<dbReference type="SUPFAM" id="SSF55120">
    <property type="entry name" value="Pseudouridine synthase"/>
    <property type="match status" value="1"/>
</dbReference>
<name>E2B935_HARSA</name>
<dbReference type="AlphaFoldDB" id="E2B935"/>
<keyword evidence="4" id="KW-1185">Reference proteome</keyword>
<dbReference type="OrthoDB" id="271910at2759"/>
<reference evidence="3 4" key="1">
    <citation type="journal article" date="2010" name="Science">
        <title>Genomic comparison of the ants Camponotus floridanus and Harpegnathos saltator.</title>
        <authorList>
            <person name="Bonasio R."/>
            <person name="Zhang G."/>
            <person name="Ye C."/>
            <person name="Mutti N.S."/>
            <person name="Fang X."/>
            <person name="Qin N."/>
            <person name="Donahue G."/>
            <person name="Yang P."/>
            <person name="Li Q."/>
            <person name="Li C."/>
            <person name="Zhang P."/>
            <person name="Huang Z."/>
            <person name="Berger S.L."/>
            <person name="Reinberg D."/>
            <person name="Wang J."/>
            <person name="Liebig J."/>
        </authorList>
    </citation>
    <scope>NUCLEOTIDE SEQUENCE [LARGE SCALE GENOMIC DNA]</scope>
    <source>
        <strain evidence="3 4">R22 G/1</strain>
    </source>
</reference>
<proteinExistence type="predicted"/>
<dbReference type="STRING" id="610380.E2B935"/>
<dbReference type="InParanoid" id="E2B935"/>
<evidence type="ECO:0000256" key="1">
    <source>
        <dbReference type="ARBA" id="ARBA00023235"/>
    </source>
</evidence>
<evidence type="ECO:0000313" key="3">
    <source>
        <dbReference type="EMBL" id="EFN87801.1"/>
    </source>
</evidence>
<dbReference type="InterPro" id="IPR020094">
    <property type="entry name" value="TruA/RsuA/RluB/E/F_N"/>
</dbReference>
<accession>E2B935</accession>
<dbReference type="InterPro" id="IPR020103">
    <property type="entry name" value="PsdUridine_synth_cat_dom_sf"/>
</dbReference>
<gene>
    <name evidence="3" type="ORF">EAI_12794</name>
</gene>
<dbReference type="GO" id="GO:0031119">
    <property type="term" value="P:tRNA pseudouridine synthesis"/>
    <property type="evidence" value="ECO:0007669"/>
    <property type="project" value="TreeGrafter"/>
</dbReference>